<dbReference type="SUPFAM" id="SSF64153">
    <property type="entry name" value="YjeF N-terminal domain-like"/>
    <property type="match status" value="1"/>
</dbReference>
<dbReference type="OrthoDB" id="10064708at2759"/>
<evidence type="ECO:0000256" key="2">
    <source>
        <dbReference type="ARBA" id="ARBA00000909"/>
    </source>
</evidence>
<comment type="catalytic activity">
    <reaction evidence="1">
        <text>(6R)-NADHX = (6S)-NADHX</text>
        <dbReference type="Rhea" id="RHEA:32215"/>
        <dbReference type="ChEBI" id="CHEBI:64074"/>
        <dbReference type="ChEBI" id="CHEBI:64075"/>
        <dbReference type="EC" id="5.1.99.6"/>
    </reaction>
</comment>
<evidence type="ECO:0000256" key="6">
    <source>
        <dbReference type="ARBA" id="ARBA00022857"/>
    </source>
</evidence>
<dbReference type="Proteomes" id="UP000759131">
    <property type="component" value="Unassembled WGS sequence"/>
</dbReference>
<evidence type="ECO:0000256" key="7">
    <source>
        <dbReference type="ARBA" id="ARBA00022958"/>
    </source>
</evidence>
<keyword evidence="4" id="KW-0479">Metal-binding</keyword>
<evidence type="ECO:0000313" key="12">
    <source>
        <dbReference type="Proteomes" id="UP000759131"/>
    </source>
</evidence>
<evidence type="ECO:0000256" key="1">
    <source>
        <dbReference type="ARBA" id="ARBA00000013"/>
    </source>
</evidence>
<evidence type="ECO:0000259" key="10">
    <source>
        <dbReference type="PROSITE" id="PS51385"/>
    </source>
</evidence>
<evidence type="ECO:0000256" key="9">
    <source>
        <dbReference type="ARBA" id="ARBA00023235"/>
    </source>
</evidence>
<keyword evidence="7" id="KW-0630">Potassium</keyword>
<dbReference type="GO" id="GO:0052856">
    <property type="term" value="F:NAD(P)HX epimerase activity"/>
    <property type="evidence" value="ECO:0007669"/>
    <property type="project" value="UniProtKB-EC"/>
</dbReference>
<keyword evidence="6" id="KW-0521">NADP</keyword>
<dbReference type="InterPro" id="IPR032976">
    <property type="entry name" value="YJEFN_prot_NAXE-like"/>
</dbReference>
<dbReference type="AlphaFoldDB" id="A0A7R9L7N4"/>
<reference evidence="11" key="1">
    <citation type="submission" date="2020-11" db="EMBL/GenBank/DDBJ databases">
        <authorList>
            <person name="Tran Van P."/>
        </authorList>
    </citation>
    <scope>NUCLEOTIDE SEQUENCE</scope>
</reference>
<dbReference type="NCBIfam" id="TIGR00197">
    <property type="entry name" value="yjeF_nterm"/>
    <property type="match status" value="1"/>
</dbReference>
<dbReference type="EMBL" id="CAJPIZ010017003">
    <property type="protein sequence ID" value="CAG2115927.1"/>
    <property type="molecule type" value="Genomic_DNA"/>
</dbReference>
<accession>A0A7R9L7N4</accession>
<organism evidence="11">
    <name type="scientific">Medioppia subpectinata</name>
    <dbReference type="NCBI Taxonomy" id="1979941"/>
    <lineage>
        <taxon>Eukaryota</taxon>
        <taxon>Metazoa</taxon>
        <taxon>Ecdysozoa</taxon>
        <taxon>Arthropoda</taxon>
        <taxon>Chelicerata</taxon>
        <taxon>Arachnida</taxon>
        <taxon>Acari</taxon>
        <taxon>Acariformes</taxon>
        <taxon>Sarcoptiformes</taxon>
        <taxon>Oribatida</taxon>
        <taxon>Brachypylina</taxon>
        <taxon>Oppioidea</taxon>
        <taxon>Oppiidae</taxon>
        <taxon>Medioppia</taxon>
    </lineage>
</organism>
<comment type="catalytic activity">
    <reaction evidence="2">
        <text>(6R)-NADPHX = (6S)-NADPHX</text>
        <dbReference type="Rhea" id="RHEA:32227"/>
        <dbReference type="ChEBI" id="CHEBI:64076"/>
        <dbReference type="ChEBI" id="CHEBI:64077"/>
        <dbReference type="EC" id="5.1.99.6"/>
    </reaction>
</comment>
<proteinExistence type="predicted"/>
<dbReference type="InterPro" id="IPR004443">
    <property type="entry name" value="YjeF_N_dom"/>
</dbReference>
<dbReference type="GO" id="GO:0000166">
    <property type="term" value="F:nucleotide binding"/>
    <property type="evidence" value="ECO:0007669"/>
    <property type="project" value="UniProtKB-KW"/>
</dbReference>
<evidence type="ECO:0000256" key="3">
    <source>
        <dbReference type="ARBA" id="ARBA00012228"/>
    </source>
</evidence>
<dbReference type="PROSITE" id="PS51385">
    <property type="entry name" value="YJEF_N"/>
    <property type="match status" value="1"/>
</dbReference>
<keyword evidence="12" id="KW-1185">Reference proteome</keyword>
<evidence type="ECO:0000256" key="4">
    <source>
        <dbReference type="ARBA" id="ARBA00022723"/>
    </source>
</evidence>
<protein>
    <recommendedName>
        <fullName evidence="3">NAD(P)H-hydrate epimerase</fullName>
        <ecNumber evidence="3">5.1.99.6</ecNumber>
    </recommendedName>
</protein>
<sequence>MELAGLSVAIAVAKSYGTVSGDKRPTVLICCGPGNNGGDGLVAARHLKLFGFLPTIFYPKAGNSVLFKNLVNQCNKFDIQFIPDLPKETQQIKDSYNLIVDAIFGFSYKPPIRPQFGDILRKVVESGLSGVPIISVDIPSGWNVEEGPPTDGTPVIEADCLVSLTAPKKCAKHFTGRYHWLGGRFIPPVLALKYELNLPEYPSTEQCLLLHRKD</sequence>
<evidence type="ECO:0000256" key="5">
    <source>
        <dbReference type="ARBA" id="ARBA00022741"/>
    </source>
</evidence>
<feature type="domain" description="YjeF N-terminal" evidence="10">
    <location>
        <begin position="1"/>
        <end position="198"/>
    </location>
</feature>
<dbReference type="PANTHER" id="PTHR13232:SF10">
    <property type="entry name" value="NAD(P)H-HYDRATE EPIMERASE"/>
    <property type="match status" value="1"/>
</dbReference>
<evidence type="ECO:0000313" key="11">
    <source>
        <dbReference type="EMBL" id="CAD7635497.1"/>
    </source>
</evidence>
<dbReference type="EC" id="5.1.99.6" evidence="3"/>
<gene>
    <name evidence="11" type="ORF">OSB1V03_LOCUS15888</name>
</gene>
<dbReference type="Gene3D" id="3.40.50.10260">
    <property type="entry name" value="YjeF N-terminal domain"/>
    <property type="match status" value="1"/>
</dbReference>
<dbReference type="GO" id="GO:0046872">
    <property type="term" value="F:metal ion binding"/>
    <property type="evidence" value="ECO:0007669"/>
    <property type="project" value="UniProtKB-KW"/>
</dbReference>
<dbReference type="Pfam" id="PF03853">
    <property type="entry name" value="YjeF_N"/>
    <property type="match status" value="1"/>
</dbReference>
<evidence type="ECO:0000256" key="8">
    <source>
        <dbReference type="ARBA" id="ARBA00023027"/>
    </source>
</evidence>
<dbReference type="InterPro" id="IPR036652">
    <property type="entry name" value="YjeF_N_dom_sf"/>
</dbReference>
<dbReference type="GO" id="GO:0005739">
    <property type="term" value="C:mitochondrion"/>
    <property type="evidence" value="ECO:0007669"/>
    <property type="project" value="TreeGrafter"/>
</dbReference>
<name>A0A7R9L7N4_9ACAR</name>
<keyword evidence="8" id="KW-0520">NAD</keyword>
<dbReference type="EMBL" id="OC871578">
    <property type="protein sequence ID" value="CAD7635497.1"/>
    <property type="molecule type" value="Genomic_DNA"/>
</dbReference>
<keyword evidence="9" id="KW-0413">Isomerase</keyword>
<keyword evidence="5" id="KW-0547">Nucleotide-binding</keyword>
<dbReference type="PANTHER" id="PTHR13232">
    <property type="entry name" value="NAD(P)H-HYDRATE EPIMERASE"/>
    <property type="match status" value="1"/>
</dbReference>